<dbReference type="SUPFAM" id="SSF51445">
    <property type="entry name" value="(Trans)glycosidases"/>
    <property type="match status" value="1"/>
</dbReference>
<feature type="domain" description="Glycoside hydrolase family 3 N-terminal" evidence="6">
    <location>
        <begin position="15"/>
        <end position="309"/>
    </location>
</feature>
<keyword evidence="8" id="KW-1185">Reference proteome</keyword>
<evidence type="ECO:0000256" key="4">
    <source>
        <dbReference type="ARBA" id="ARBA00022801"/>
    </source>
</evidence>
<dbReference type="Pfam" id="PF00933">
    <property type="entry name" value="Glyco_hydro_3"/>
    <property type="match status" value="1"/>
</dbReference>
<protein>
    <recommendedName>
        <fullName evidence="3">beta-N-acetylhexosaminidase</fullName>
        <ecNumber evidence="3">3.2.1.52</ecNumber>
    </recommendedName>
</protein>
<keyword evidence="4 7" id="KW-0378">Hydrolase</keyword>
<dbReference type="InterPro" id="IPR017853">
    <property type="entry name" value="GH"/>
</dbReference>
<evidence type="ECO:0000256" key="5">
    <source>
        <dbReference type="ARBA" id="ARBA00023295"/>
    </source>
</evidence>
<dbReference type="GO" id="GO:0004563">
    <property type="term" value="F:beta-N-acetylhexosaminidase activity"/>
    <property type="evidence" value="ECO:0007669"/>
    <property type="project" value="UniProtKB-EC"/>
</dbReference>
<evidence type="ECO:0000256" key="1">
    <source>
        <dbReference type="ARBA" id="ARBA00001231"/>
    </source>
</evidence>
<evidence type="ECO:0000259" key="6">
    <source>
        <dbReference type="Pfam" id="PF00933"/>
    </source>
</evidence>
<comment type="catalytic activity">
    <reaction evidence="1">
        <text>Hydrolysis of terminal non-reducing N-acetyl-D-hexosamine residues in N-acetyl-beta-D-hexosaminides.</text>
        <dbReference type="EC" id="3.2.1.52"/>
    </reaction>
</comment>
<evidence type="ECO:0000256" key="2">
    <source>
        <dbReference type="ARBA" id="ARBA00005336"/>
    </source>
</evidence>
<dbReference type="NCBIfam" id="NF003740">
    <property type="entry name" value="PRK05337.1"/>
    <property type="match status" value="1"/>
</dbReference>
<proteinExistence type="inferred from homology"/>
<dbReference type="PANTHER" id="PTHR30480">
    <property type="entry name" value="BETA-HEXOSAMINIDASE-RELATED"/>
    <property type="match status" value="1"/>
</dbReference>
<organism evidence="7 8">
    <name type="scientific">Croceicoccus esteveae</name>
    <dbReference type="NCBI Taxonomy" id="3075597"/>
    <lineage>
        <taxon>Bacteria</taxon>
        <taxon>Pseudomonadati</taxon>
        <taxon>Pseudomonadota</taxon>
        <taxon>Alphaproteobacteria</taxon>
        <taxon>Sphingomonadales</taxon>
        <taxon>Erythrobacteraceae</taxon>
        <taxon>Croceicoccus</taxon>
    </lineage>
</organism>
<evidence type="ECO:0000256" key="3">
    <source>
        <dbReference type="ARBA" id="ARBA00012663"/>
    </source>
</evidence>
<accession>A0ABU2ZGG6</accession>
<comment type="caution">
    <text evidence="7">The sequence shown here is derived from an EMBL/GenBank/DDBJ whole genome shotgun (WGS) entry which is preliminary data.</text>
</comment>
<reference evidence="7 8" key="1">
    <citation type="submission" date="2023-09" db="EMBL/GenBank/DDBJ databases">
        <authorList>
            <person name="Rey-Velasco X."/>
        </authorList>
    </citation>
    <scope>NUCLEOTIDE SEQUENCE [LARGE SCALE GENOMIC DNA]</scope>
    <source>
        <strain evidence="7 8">F390</strain>
    </source>
</reference>
<dbReference type="Proteomes" id="UP001259803">
    <property type="component" value="Unassembled WGS sequence"/>
</dbReference>
<dbReference type="Gene3D" id="3.20.20.300">
    <property type="entry name" value="Glycoside hydrolase, family 3, N-terminal domain"/>
    <property type="match status" value="1"/>
</dbReference>
<dbReference type="InterPro" id="IPR036962">
    <property type="entry name" value="Glyco_hydro_3_N_sf"/>
</dbReference>
<sequence length="342" mass="36240">MTPCVFGLAGLSLSADERAFFRDADPAGYILFARNCETVAQVRALTDDLRSLHGRDALFITIDQEGGRVARMKPPAWPAYPPGAAFDRLYDVAPITAMEAARVNALAIGLDLAEAGISSGALPLLDVATGDMHDVIGDRALGHDPDRVASLGRAVLDGLLEAGVQGIVKHMPGHGRATADSHHRLPVVTADTDALEIDLAPFRALNDAAIAMTAHIVYPAWDRERPATQSPTIIAEIIRKAIGFDGLLLSDDIDMQALTGSVPERAWAAITAGCDLVLNCWARQDDMIAIAAALPAMTPLAVERLDRAMQPVDVAGAFQGAELRREAIAKRDALLRAGGIAP</sequence>
<gene>
    <name evidence="7" type="primary">nagZ</name>
    <name evidence="7" type="ORF">RM533_05745</name>
</gene>
<evidence type="ECO:0000313" key="7">
    <source>
        <dbReference type="EMBL" id="MDT0575682.1"/>
    </source>
</evidence>
<name>A0ABU2ZGG6_9SPHN</name>
<dbReference type="RefSeq" id="WP_311340257.1">
    <property type="nucleotide sequence ID" value="NZ_JAVRHS010000003.1"/>
</dbReference>
<dbReference type="InterPro" id="IPR050226">
    <property type="entry name" value="NagZ_Beta-hexosaminidase"/>
</dbReference>
<dbReference type="EMBL" id="JAVRHS010000003">
    <property type="protein sequence ID" value="MDT0575682.1"/>
    <property type="molecule type" value="Genomic_DNA"/>
</dbReference>
<dbReference type="PANTHER" id="PTHR30480:SF13">
    <property type="entry name" value="BETA-HEXOSAMINIDASE"/>
    <property type="match status" value="1"/>
</dbReference>
<keyword evidence="5 7" id="KW-0326">Glycosidase</keyword>
<dbReference type="InterPro" id="IPR001764">
    <property type="entry name" value="Glyco_hydro_3_N"/>
</dbReference>
<comment type="similarity">
    <text evidence="2">Belongs to the glycosyl hydrolase 3 family.</text>
</comment>
<dbReference type="EC" id="3.2.1.52" evidence="3"/>
<evidence type="ECO:0000313" key="8">
    <source>
        <dbReference type="Proteomes" id="UP001259803"/>
    </source>
</evidence>